<dbReference type="RefSeq" id="WP_208228322.1">
    <property type="nucleotide sequence ID" value="NZ_CP050854.1"/>
</dbReference>
<evidence type="ECO:0000259" key="2">
    <source>
        <dbReference type="Pfam" id="PF07883"/>
    </source>
</evidence>
<gene>
    <name evidence="3" type="ORF">HC231_19300</name>
</gene>
<dbReference type="Gene3D" id="2.60.120.10">
    <property type="entry name" value="Jelly Rolls"/>
    <property type="match status" value="1"/>
</dbReference>
<organism evidence="3 4">
    <name type="scientific">Brenneria izadpanahii</name>
    <dbReference type="NCBI Taxonomy" id="2722756"/>
    <lineage>
        <taxon>Bacteria</taxon>
        <taxon>Pseudomonadati</taxon>
        <taxon>Pseudomonadota</taxon>
        <taxon>Gammaproteobacteria</taxon>
        <taxon>Enterobacterales</taxon>
        <taxon>Pectobacteriaceae</taxon>
        <taxon>Brenneria</taxon>
    </lineage>
</organism>
<dbReference type="Proteomes" id="UP000671960">
    <property type="component" value="Chromosome"/>
</dbReference>
<dbReference type="InterPro" id="IPR011051">
    <property type="entry name" value="RmlC_Cupin_sf"/>
</dbReference>
<dbReference type="SUPFAM" id="SSF51182">
    <property type="entry name" value="RmlC-like cupins"/>
    <property type="match status" value="1"/>
</dbReference>
<reference evidence="3 4" key="1">
    <citation type="submission" date="2020-03" db="EMBL/GenBank/DDBJ databases">
        <authorList>
            <person name="Bakhshi Ganjeh M."/>
        </authorList>
    </citation>
    <scope>NUCLEOTIDE SEQUENCE [LARGE SCALE GENOMIC DNA]</scope>
    <source>
        <strain evidence="4">Iran 50</strain>
    </source>
</reference>
<dbReference type="Pfam" id="PF07883">
    <property type="entry name" value="Cupin_2"/>
    <property type="match status" value="1"/>
</dbReference>
<dbReference type="CDD" id="cd02209">
    <property type="entry name" value="cupin_XRE_C"/>
    <property type="match status" value="1"/>
</dbReference>
<protein>
    <submittedName>
        <fullName evidence="3">Cupin domain-containing protein</fullName>
    </submittedName>
</protein>
<feature type="domain" description="Cupin type-2" evidence="2">
    <location>
        <begin position="65"/>
        <end position="121"/>
    </location>
</feature>
<evidence type="ECO:0000313" key="4">
    <source>
        <dbReference type="Proteomes" id="UP000671960"/>
    </source>
</evidence>
<name>A0ABX7V224_9GAMM</name>
<dbReference type="InterPro" id="IPR014710">
    <property type="entry name" value="RmlC-like_jellyroll"/>
</dbReference>
<sequence length="125" mass="15036">MMKTQLLSGDQPPRQRLRRKADQERWRDPELRYLRRQVSEREPVTGLEMIEITLPAFAKVSYPRWSNHPYQQRLWLIEGTLHVEYHSERFELMAGDCLTFDVGHPVTFHNPEQQECRYLLVITNE</sequence>
<accession>A0ABX7V224</accession>
<dbReference type="InterPro" id="IPR013096">
    <property type="entry name" value="Cupin_2"/>
</dbReference>
<feature type="region of interest" description="Disordered" evidence="1">
    <location>
        <begin position="1"/>
        <end position="25"/>
    </location>
</feature>
<dbReference type="EMBL" id="CP050854">
    <property type="protein sequence ID" value="QTF09829.1"/>
    <property type="molecule type" value="Genomic_DNA"/>
</dbReference>
<proteinExistence type="predicted"/>
<evidence type="ECO:0000313" key="3">
    <source>
        <dbReference type="EMBL" id="QTF09829.1"/>
    </source>
</evidence>
<keyword evidence="4" id="KW-1185">Reference proteome</keyword>
<evidence type="ECO:0000256" key="1">
    <source>
        <dbReference type="SAM" id="MobiDB-lite"/>
    </source>
</evidence>